<organism evidence="3">
    <name type="scientific">Drosophila persimilis</name>
    <name type="common">Fruit fly</name>
    <dbReference type="NCBI Taxonomy" id="7234"/>
    <lineage>
        <taxon>Eukaryota</taxon>
        <taxon>Metazoa</taxon>
        <taxon>Ecdysozoa</taxon>
        <taxon>Arthropoda</taxon>
        <taxon>Hexapoda</taxon>
        <taxon>Insecta</taxon>
        <taxon>Pterygota</taxon>
        <taxon>Neoptera</taxon>
        <taxon>Endopterygota</taxon>
        <taxon>Diptera</taxon>
        <taxon>Brachycera</taxon>
        <taxon>Muscomorpha</taxon>
        <taxon>Ephydroidea</taxon>
        <taxon>Drosophilidae</taxon>
        <taxon>Drosophila</taxon>
        <taxon>Sophophora</taxon>
    </lineage>
</organism>
<dbReference type="KEGG" id="dpe:6596259"/>
<keyword evidence="1" id="KW-0732">Signal</keyword>
<dbReference type="PANTHER" id="PTHR11008">
    <property type="entry name" value="PROTEIN TAKEOUT-LIKE PROTEIN"/>
    <property type="match status" value="1"/>
</dbReference>
<dbReference type="PANTHER" id="PTHR11008:SF18">
    <property type="entry name" value="BCDNA.GH05536-RELATED"/>
    <property type="match status" value="1"/>
</dbReference>
<dbReference type="eggNOG" id="ENOG502S5NE">
    <property type="taxonomic scope" value="Eukaryota"/>
</dbReference>
<evidence type="ECO:0000313" key="2">
    <source>
        <dbReference type="EMBL" id="EDW25628.1"/>
    </source>
</evidence>
<dbReference type="Proteomes" id="UP000008744">
    <property type="component" value="Unassembled WGS sequence"/>
</dbReference>
<dbReference type="STRING" id="7234.B4GS81"/>
<dbReference type="Gene3D" id="3.15.10.30">
    <property type="entry name" value="Haemolymph juvenile hormone binding protein"/>
    <property type="match status" value="1"/>
</dbReference>
<feature type="signal peptide" evidence="1">
    <location>
        <begin position="1"/>
        <end position="17"/>
    </location>
</feature>
<dbReference type="InterPro" id="IPR010562">
    <property type="entry name" value="Haemolymph_juvenile_hormone-bd"/>
</dbReference>
<dbReference type="EMBL" id="CH479189">
    <property type="protein sequence ID" value="EDW25628.1"/>
    <property type="molecule type" value="Genomic_DNA"/>
</dbReference>
<dbReference type="OMA" id="PYDPFVI"/>
<evidence type="ECO:0000313" key="3">
    <source>
        <dbReference type="Proteomes" id="UP000008744"/>
    </source>
</evidence>
<dbReference type="HOGENOM" id="CLU_069908_2_0_1"/>
<gene>
    <name evidence="2" type="primary">Dper\GL26315</name>
    <name evidence="2" type="ORF">Dper_GL26315</name>
</gene>
<dbReference type="PhylomeDB" id="B4GS81"/>
<accession>B4GS81</accession>
<keyword evidence="3" id="KW-1185">Reference proteome</keyword>
<dbReference type="SMART" id="SM00700">
    <property type="entry name" value="JHBP"/>
    <property type="match status" value="1"/>
</dbReference>
<evidence type="ECO:0000256" key="1">
    <source>
        <dbReference type="SAM" id="SignalP"/>
    </source>
</evidence>
<dbReference type="SMR" id="B4GS81"/>
<protein>
    <submittedName>
        <fullName evidence="2">GL26315</fullName>
    </submittedName>
</protein>
<dbReference type="InterPro" id="IPR038606">
    <property type="entry name" value="To_sf"/>
</dbReference>
<dbReference type="Pfam" id="PF06585">
    <property type="entry name" value="JHBP"/>
    <property type="match status" value="1"/>
</dbReference>
<reference evidence="2 3" key="1">
    <citation type="journal article" date="2007" name="Nature">
        <title>Evolution of genes and genomes on the Drosophila phylogeny.</title>
        <authorList>
            <consortium name="Drosophila 12 Genomes Consortium"/>
            <person name="Clark A.G."/>
            <person name="Eisen M.B."/>
            <person name="Smith D.R."/>
            <person name="Bergman C.M."/>
            <person name="Oliver B."/>
            <person name="Markow T.A."/>
            <person name="Kaufman T.C."/>
            <person name="Kellis M."/>
            <person name="Gelbart W."/>
            <person name="Iyer V.N."/>
            <person name="Pollard D.A."/>
            <person name="Sackton T.B."/>
            <person name="Larracuente A.M."/>
            <person name="Singh N.D."/>
            <person name="Abad J.P."/>
            <person name="Abt D.N."/>
            <person name="Adryan B."/>
            <person name="Aguade M."/>
            <person name="Akashi H."/>
            <person name="Anderson W.W."/>
            <person name="Aquadro C.F."/>
            <person name="Ardell D.H."/>
            <person name="Arguello R."/>
            <person name="Artieri C.G."/>
            <person name="Barbash D.A."/>
            <person name="Barker D."/>
            <person name="Barsanti P."/>
            <person name="Batterham P."/>
            <person name="Batzoglou S."/>
            <person name="Begun D."/>
            <person name="Bhutkar A."/>
            <person name="Blanco E."/>
            <person name="Bosak S.A."/>
            <person name="Bradley R.K."/>
            <person name="Brand A.D."/>
            <person name="Brent M.R."/>
            <person name="Brooks A.N."/>
            <person name="Brown R.H."/>
            <person name="Butlin R.K."/>
            <person name="Caggese C."/>
            <person name="Calvi B.R."/>
            <person name="Bernardo de Carvalho A."/>
            <person name="Caspi A."/>
            <person name="Castrezana S."/>
            <person name="Celniker S.E."/>
            <person name="Chang J.L."/>
            <person name="Chapple C."/>
            <person name="Chatterji S."/>
            <person name="Chinwalla A."/>
            <person name="Civetta A."/>
            <person name="Clifton S.W."/>
            <person name="Comeron J.M."/>
            <person name="Costello J.C."/>
            <person name="Coyne J.A."/>
            <person name="Daub J."/>
            <person name="David R.G."/>
            <person name="Delcher A.L."/>
            <person name="Delehaunty K."/>
            <person name="Do C.B."/>
            <person name="Ebling H."/>
            <person name="Edwards K."/>
            <person name="Eickbush T."/>
            <person name="Evans J.D."/>
            <person name="Filipski A."/>
            <person name="Findeiss S."/>
            <person name="Freyhult E."/>
            <person name="Fulton L."/>
            <person name="Fulton R."/>
            <person name="Garcia A.C."/>
            <person name="Gardiner A."/>
            <person name="Garfield D.A."/>
            <person name="Garvin B.E."/>
            <person name="Gibson G."/>
            <person name="Gilbert D."/>
            <person name="Gnerre S."/>
            <person name="Godfrey J."/>
            <person name="Good R."/>
            <person name="Gotea V."/>
            <person name="Gravely B."/>
            <person name="Greenberg A.J."/>
            <person name="Griffiths-Jones S."/>
            <person name="Gross S."/>
            <person name="Guigo R."/>
            <person name="Gustafson E.A."/>
            <person name="Haerty W."/>
            <person name="Hahn M.W."/>
            <person name="Halligan D.L."/>
            <person name="Halpern A.L."/>
            <person name="Halter G.M."/>
            <person name="Han M.V."/>
            <person name="Heger A."/>
            <person name="Hillier L."/>
            <person name="Hinrichs A.S."/>
            <person name="Holmes I."/>
            <person name="Hoskins R.A."/>
            <person name="Hubisz M.J."/>
            <person name="Hultmark D."/>
            <person name="Huntley M.A."/>
            <person name="Jaffe D.B."/>
            <person name="Jagadeeshan S."/>
            <person name="Jeck W.R."/>
            <person name="Johnson J."/>
            <person name="Jones C.D."/>
            <person name="Jordan W.C."/>
            <person name="Karpen G.H."/>
            <person name="Kataoka E."/>
            <person name="Keightley P.D."/>
            <person name="Kheradpour P."/>
            <person name="Kirkness E.F."/>
            <person name="Koerich L.B."/>
            <person name="Kristiansen K."/>
            <person name="Kudrna D."/>
            <person name="Kulathinal R.J."/>
            <person name="Kumar S."/>
            <person name="Kwok R."/>
            <person name="Lander E."/>
            <person name="Langley C.H."/>
            <person name="Lapoint R."/>
            <person name="Lazzaro B.P."/>
            <person name="Lee S.J."/>
            <person name="Levesque L."/>
            <person name="Li R."/>
            <person name="Lin C.F."/>
            <person name="Lin M.F."/>
            <person name="Lindblad-Toh K."/>
            <person name="Llopart A."/>
            <person name="Long M."/>
            <person name="Low L."/>
            <person name="Lozovsky E."/>
            <person name="Lu J."/>
            <person name="Luo M."/>
            <person name="Machado C.A."/>
            <person name="Makalowski W."/>
            <person name="Marzo M."/>
            <person name="Matsuda M."/>
            <person name="Matzkin L."/>
            <person name="McAllister B."/>
            <person name="McBride C.S."/>
            <person name="McKernan B."/>
            <person name="McKernan K."/>
            <person name="Mendez-Lago M."/>
            <person name="Minx P."/>
            <person name="Mollenhauer M.U."/>
            <person name="Montooth K."/>
            <person name="Mount S.M."/>
            <person name="Mu X."/>
            <person name="Myers E."/>
            <person name="Negre B."/>
            <person name="Newfeld S."/>
            <person name="Nielsen R."/>
            <person name="Noor M.A."/>
            <person name="O'Grady P."/>
            <person name="Pachter L."/>
            <person name="Papaceit M."/>
            <person name="Parisi M.J."/>
            <person name="Parisi M."/>
            <person name="Parts L."/>
            <person name="Pedersen J.S."/>
            <person name="Pesole G."/>
            <person name="Phillippy A.M."/>
            <person name="Ponting C.P."/>
            <person name="Pop M."/>
            <person name="Porcelli D."/>
            <person name="Powell J.R."/>
            <person name="Prohaska S."/>
            <person name="Pruitt K."/>
            <person name="Puig M."/>
            <person name="Quesneville H."/>
            <person name="Ram K.R."/>
            <person name="Rand D."/>
            <person name="Rasmussen M.D."/>
            <person name="Reed L.K."/>
            <person name="Reenan R."/>
            <person name="Reily A."/>
            <person name="Remington K.A."/>
            <person name="Rieger T.T."/>
            <person name="Ritchie M.G."/>
            <person name="Robin C."/>
            <person name="Rogers Y.H."/>
            <person name="Rohde C."/>
            <person name="Rozas J."/>
            <person name="Rubenfield M.J."/>
            <person name="Ruiz A."/>
            <person name="Russo S."/>
            <person name="Salzberg S.L."/>
            <person name="Sanchez-Gracia A."/>
            <person name="Saranga D.J."/>
            <person name="Sato H."/>
            <person name="Schaeffer S.W."/>
            <person name="Schatz M.C."/>
            <person name="Schlenke T."/>
            <person name="Schwartz R."/>
            <person name="Segarra C."/>
            <person name="Singh R.S."/>
            <person name="Sirot L."/>
            <person name="Sirota M."/>
            <person name="Sisneros N.B."/>
            <person name="Smith C.D."/>
            <person name="Smith T.F."/>
            <person name="Spieth J."/>
            <person name="Stage D.E."/>
            <person name="Stark A."/>
            <person name="Stephan W."/>
            <person name="Strausberg R.L."/>
            <person name="Strempel S."/>
            <person name="Sturgill D."/>
            <person name="Sutton G."/>
            <person name="Sutton G.G."/>
            <person name="Tao W."/>
            <person name="Teichmann S."/>
            <person name="Tobari Y.N."/>
            <person name="Tomimura Y."/>
            <person name="Tsolas J.M."/>
            <person name="Valente V.L."/>
            <person name="Venter E."/>
            <person name="Venter J.C."/>
            <person name="Vicario S."/>
            <person name="Vieira F.G."/>
            <person name="Vilella A.J."/>
            <person name="Villasante A."/>
            <person name="Walenz B."/>
            <person name="Wang J."/>
            <person name="Wasserman M."/>
            <person name="Watts T."/>
            <person name="Wilson D."/>
            <person name="Wilson R.K."/>
            <person name="Wing R.A."/>
            <person name="Wolfner M.F."/>
            <person name="Wong A."/>
            <person name="Wong G.K."/>
            <person name="Wu C.I."/>
            <person name="Wu G."/>
            <person name="Yamamoto D."/>
            <person name="Yang H.P."/>
            <person name="Yang S.P."/>
            <person name="Yorke J.A."/>
            <person name="Yoshida K."/>
            <person name="Zdobnov E."/>
            <person name="Zhang P."/>
            <person name="Zhang Y."/>
            <person name="Zimin A.V."/>
            <person name="Baldwin J."/>
            <person name="Abdouelleil A."/>
            <person name="Abdulkadir J."/>
            <person name="Abebe A."/>
            <person name="Abera B."/>
            <person name="Abreu J."/>
            <person name="Acer S.C."/>
            <person name="Aftuck L."/>
            <person name="Alexander A."/>
            <person name="An P."/>
            <person name="Anderson E."/>
            <person name="Anderson S."/>
            <person name="Arachi H."/>
            <person name="Azer M."/>
            <person name="Bachantsang P."/>
            <person name="Barry A."/>
            <person name="Bayul T."/>
            <person name="Berlin A."/>
            <person name="Bessette D."/>
            <person name="Bloom T."/>
            <person name="Blye J."/>
            <person name="Boguslavskiy L."/>
            <person name="Bonnet C."/>
            <person name="Boukhgalter B."/>
            <person name="Bourzgui I."/>
            <person name="Brown A."/>
            <person name="Cahill P."/>
            <person name="Channer S."/>
            <person name="Cheshatsang Y."/>
            <person name="Chuda L."/>
            <person name="Citroen M."/>
            <person name="Collymore A."/>
            <person name="Cooke P."/>
            <person name="Costello M."/>
            <person name="D'Aco K."/>
            <person name="Daza R."/>
            <person name="De Haan G."/>
            <person name="DeGray S."/>
            <person name="DeMaso C."/>
            <person name="Dhargay N."/>
            <person name="Dooley K."/>
            <person name="Dooley E."/>
            <person name="Doricent M."/>
            <person name="Dorje P."/>
            <person name="Dorjee K."/>
            <person name="Dupes A."/>
            <person name="Elong R."/>
            <person name="Falk J."/>
            <person name="Farina A."/>
            <person name="Faro S."/>
            <person name="Ferguson D."/>
            <person name="Fisher S."/>
            <person name="Foley C.D."/>
            <person name="Franke A."/>
            <person name="Friedrich D."/>
            <person name="Gadbois L."/>
            <person name="Gearin G."/>
            <person name="Gearin C.R."/>
            <person name="Giannoukos G."/>
            <person name="Goode T."/>
            <person name="Graham J."/>
            <person name="Grandbois E."/>
            <person name="Grewal S."/>
            <person name="Gyaltsen K."/>
            <person name="Hafez N."/>
            <person name="Hagos B."/>
            <person name="Hall J."/>
            <person name="Henson C."/>
            <person name="Hollinger A."/>
            <person name="Honan T."/>
            <person name="Huard M.D."/>
            <person name="Hughes L."/>
            <person name="Hurhula B."/>
            <person name="Husby M.E."/>
            <person name="Kamat A."/>
            <person name="Kanga B."/>
            <person name="Kashin S."/>
            <person name="Khazanovich D."/>
            <person name="Kisner P."/>
            <person name="Lance K."/>
            <person name="Lara M."/>
            <person name="Lee W."/>
            <person name="Lennon N."/>
            <person name="Letendre F."/>
            <person name="LeVine R."/>
            <person name="Lipovsky A."/>
            <person name="Liu X."/>
            <person name="Liu J."/>
            <person name="Liu S."/>
            <person name="Lokyitsang T."/>
            <person name="Lokyitsang Y."/>
            <person name="Lubonja R."/>
            <person name="Lui A."/>
            <person name="MacDonald P."/>
            <person name="Magnisalis V."/>
            <person name="Maru K."/>
            <person name="Matthews C."/>
            <person name="McCusker W."/>
            <person name="McDonough S."/>
            <person name="Mehta T."/>
            <person name="Meldrim J."/>
            <person name="Meneus L."/>
            <person name="Mihai O."/>
            <person name="Mihalev A."/>
            <person name="Mihova T."/>
            <person name="Mittelman R."/>
            <person name="Mlenga V."/>
            <person name="Montmayeur A."/>
            <person name="Mulrain L."/>
            <person name="Navidi A."/>
            <person name="Naylor J."/>
            <person name="Negash T."/>
            <person name="Nguyen T."/>
            <person name="Nguyen N."/>
            <person name="Nicol R."/>
            <person name="Norbu C."/>
            <person name="Norbu N."/>
            <person name="Novod N."/>
            <person name="O'Neill B."/>
            <person name="Osman S."/>
            <person name="Markiewicz E."/>
            <person name="Oyono O.L."/>
            <person name="Patti C."/>
            <person name="Phunkhang P."/>
            <person name="Pierre F."/>
            <person name="Priest M."/>
            <person name="Raghuraman S."/>
            <person name="Rege F."/>
            <person name="Reyes R."/>
            <person name="Rise C."/>
            <person name="Rogov P."/>
            <person name="Ross K."/>
            <person name="Ryan E."/>
            <person name="Settipalli S."/>
            <person name="Shea T."/>
            <person name="Sherpa N."/>
            <person name="Shi L."/>
            <person name="Shih D."/>
            <person name="Sparrow T."/>
            <person name="Spaulding J."/>
            <person name="Stalker J."/>
            <person name="Stange-Thomann N."/>
            <person name="Stavropoulos S."/>
            <person name="Stone C."/>
            <person name="Strader C."/>
            <person name="Tesfaye S."/>
            <person name="Thomson T."/>
            <person name="Thoulutsang Y."/>
            <person name="Thoulutsang D."/>
            <person name="Topham K."/>
            <person name="Topping I."/>
            <person name="Tsamla T."/>
            <person name="Vassiliev H."/>
            <person name="Vo A."/>
            <person name="Wangchuk T."/>
            <person name="Wangdi T."/>
            <person name="Weiand M."/>
            <person name="Wilkinson J."/>
            <person name="Wilson A."/>
            <person name="Yadav S."/>
            <person name="Young G."/>
            <person name="Yu Q."/>
            <person name="Zembek L."/>
            <person name="Zhong D."/>
            <person name="Zimmer A."/>
            <person name="Zwirko Z."/>
            <person name="Jaffe D.B."/>
            <person name="Alvarez P."/>
            <person name="Brockman W."/>
            <person name="Butler J."/>
            <person name="Chin C."/>
            <person name="Gnerre S."/>
            <person name="Grabherr M."/>
            <person name="Kleber M."/>
            <person name="Mauceli E."/>
            <person name="MacCallum I."/>
        </authorList>
    </citation>
    <scope>NUCLEOTIDE SEQUENCE [LARGE SCALE GENOMIC DNA]</scope>
    <source>
        <strain evidence="3">MSH-3 / Tucson 14011-0111.49</strain>
    </source>
</reference>
<sequence length="253" mass="28573">MQYVIGLLCLVAVGVNAAPAASSKYFSANDLPKCSTDEDKLGECIKEIFNTVTPRLKDGNPELKIPPYEPFHLNRTSFQYSSGTVNGRITVRNAKIYGFAANTAKQVSIKVNGDKVKLRLVTYMPKMNIVGSYKADMQVNQLQLKPKGEFNVTLMDVETTTLTEGELYEKDGHRFLRLTGIDTKPKIGDLTIKANGIFPDPELDQIALNVANQYWRDIYGIMLPETRQYWQPLLLRMFNESLELVPIDQFIKE</sequence>
<dbReference type="AlphaFoldDB" id="B4GS81"/>
<name>B4GS81_DROPE</name>
<proteinExistence type="predicted"/>
<dbReference type="GO" id="GO:0005615">
    <property type="term" value="C:extracellular space"/>
    <property type="evidence" value="ECO:0007669"/>
    <property type="project" value="TreeGrafter"/>
</dbReference>
<feature type="chain" id="PRO_5002804165" evidence="1">
    <location>
        <begin position="18"/>
        <end position="253"/>
    </location>
</feature>
<dbReference type="OrthoDB" id="8196554at2759"/>